<comment type="caution">
    <text evidence="3">The sequence shown here is derived from an EMBL/GenBank/DDBJ whole genome shotgun (WGS) entry which is preliminary data.</text>
</comment>
<evidence type="ECO:0000256" key="2">
    <source>
        <dbReference type="SAM" id="Phobius"/>
    </source>
</evidence>
<feature type="transmembrane region" description="Helical" evidence="2">
    <location>
        <begin position="314"/>
        <end position="334"/>
    </location>
</feature>
<dbReference type="Proteomes" id="UP001515480">
    <property type="component" value="Unassembled WGS sequence"/>
</dbReference>
<dbReference type="AlphaFoldDB" id="A0AB34IV81"/>
<accession>A0AB34IV81</accession>
<reference evidence="3 4" key="1">
    <citation type="journal article" date="2024" name="Science">
        <title>Giant polyketide synthase enzymes in the biosynthesis of giant marine polyether toxins.</title>
        <authorList>
            <person name="Fallon T.R."/>
            <person name="Shende V.V."/>
            <person name="Wierzbicki I.H."/>
            <person name="Pendleton A.L."/>
            <person name="Watervoot N.F."/>
            <person name="Auber R.P."/>
            <person name="Gonzalez D.J."/>
            <person name="Wisecaver J.H."/>
            <person name="Moore B.S."/>
        </authorList>
    </citation>
    <scope>NUCLEOTIDE SEQUENCE [LARGE SCALE GENOMIC DNA]</scope>
    <source>
        <strain evidence="3 4">12B1</strain>
    </source>
</reference>
<dbReference type="EMBL" id="JBGBPQ010000018">
    <property type="protein sequence ID" value="KAL1507096.1"/>
    <property type="molecule type" value="Genomic_DNA"/>
</dbReference>
<keyword evidence="2" id="KW-0812">Transmembrane</keyword>
<name>A0AB34IV81_PRYPA</name>
<evidence type="ECO:0000313" key="3">
    <source>
        <dbReference type="EMBL" id="KAL1507096.1"/>
    </source>
</evidence>
<feature type="transmembrane region" description="Helical" evidence="2">
    <location>
        <begin position="354"/>
        <end position="376"/>
    </location>
</feature>
<feature type="transmembrane region" description="Helical" evidence="2">
    <location>
        <begin position="382"/>
        <end position="403"/>
    </location>
</feature>
<gene>
    <name evidence="3" type="ORF">AB1Y20_007954</name>
</gene>
<feature type="transmembrane region" description="Helical" evidence="2">
    <location>
        <begin position="444"/>
        <end position="463"/>
    </location>
</feature>
<protein>
    <submittedName>
        <fullName evidence="3">Uncharacterized protein</fullName>
    </submittedName>
</protein>
<feature type="transmembrane region" description="Helical" evidence="2">
    <location>
        <begin position="129"/>
        <end position="154"/>
    </location>
</feature>
<feature type="transmembrane region" description="Helical" evidence="2">
    <location>
        <begin position="475"/>
        <end position="493"/>
    </location>
</feature>
<evidence type="ECO:0000256" key="1">
    <source>
        <dbReference type="SAM" id="MobiDB-lite"/>
    </source>
</evidence>
<evidence type="ECO:0000313" key="4">
    <source>
        <dbReference type="Proteomes" id="UP001515480"/>
    </source>
</evidence>
<sequence>MESKPPAAAPFRSRGAPSPRARRCRHRCAPLVHILRSWDTSFATMPLYPHEISSGAHLCPVFRGYLAYRRSIFLVYLPLLAATVLLSVLFLTLEYGVPMDDFLRRYFGDAWPTLGVAADLLHGPYYVALARDAALCLADTLACLFLLASLVAWARFRTSMRRLRGAFLLTFVAPFVTTALFSTNFAIDWTAVVRKVCVVQLESQLDSIVSTVQNETDAVSRKIERISEEICGRLVDSDDLGPDDTQAQIVRLLHANGLLSNSTDDARCPPSRRRLASDDRAISCALRTQISSTEMIATILQTSMSSMYTAGTMVVTQASATLIALGPTVLSFALGVGRGTMLSKVLLPSSRLPAFFAGFAVFVGLPLVAAFAAFLIQLTQNGWLSCALASLLMAIFTWVPLGFGGGRSGRGWLSDTISAYLDARMLRYPIWHEEAARLYNGRKYMYYVFVCLFAGFTAGYLFSGDPLGQTVLSSFLSYFEAIGTNLGSALLASRSVCKAFANMYVAQITYCDGILQVLGHSHLKEQTDPPDVVSDREAEFRNAAALLSTGREGEAPKVTHERVKRWRARHACKSEYDGGKLVESLSAI</sequence>
<keyword evidence="4" id="KW-1185">Reference proteome</keyword>
<feature type="compositionally biased region" description="Low complexity" evidence="1">
    <location>
        <begin position="1"/>
        <end position="19"/>
    </location>
</feature>
<feature type="transmembrane region" description="Helical" evidence="2">
    <location>
        <begin position="73"/>
        <end position="93"/>
    </location>
</feature>
<proteinExistence type="predicted"/>
<organism evidence="3 4">
    <name type="scientific">Prymnesium parvum</name>
    <name type="common">Toxic golden alga</name>
    <dbReference type="NCBI Taxonomy" id="97485"/>
    <lineage>
        <taxon>Eukaryota</taxon>
        <taxon>Haptista</taxon>
        <taxon>Haptophyta</taxon>
        <taxon>Prymnesiophyceae</taxon>
        <taxon>Prymnesiales</taxon>
        <taxon>Prymnesiaceae</taxon>
        <taxon>Prymnesium</taxon>
    </lineage>
</organism>
<feature type="region of interest" description="Disordered" evidence="1">
    <location>
        <begin position="1"/>
        <end position="22"/>
    </location>
</feature>
<keyword evidence="2" id="KW-0472">Membrane</keyword>
<keyword evidence="2" id="KW-1133">Transmembrane helix</keyword>
<feature type="transmembrane region" description="Helical" evidence="2">
    <location>
        <begin position="166"/>
        <end position="187"/>
    </location>
</feature>